<organism evidence="1 2">
    <name type="scientific">Brumimicrobium aurantiacum</name>
    <dbReference type="NCBI Taxonomy" id="1737063"/>
    <lineage>
        <taxon>Bacteria</taxon>
        <taxon>Pseudomonadati</taxon>
        <taxon>Bacteroidota</taxon>
        <taxon>Flavobacteriia</taxon>
        <taxon>Flavobacteriales</taxon>
        <taxon>Crocinitomicaceae</taxon>
        <taxon>Brumimicrobium</taxon>
    </lineage>
</organism>
<dbReference type="AlphaFoldDB" id="A0A3E1EZN6"/>
<dbReference type="OrthoDB" id="3193269at2"/>
<sequence>MAREKFDKIQKHWKQFNISANAIANELMRSKNIVAEMTEFYSHQYYSGEKLNVSSKGIDIISNSKSYQVKGRKVGEKIKSTSLGIIRSWDFDFLTVLMYNNEGEIIKAIEIPSNAAKEISKQNKHQNGWVISTNSKLFNHVLTKDITLDLKSKLGI</sequence>
<evidence type="ECO:0000313" key="2">
    <source>
        <dbReference type="Proteomes" id="UP000257127"/>
    </source>
</evidence>
<comment type="caution">
    <text evidence="1">The sequence shown here is derived from an EMBL/GenBank/DDBJ whole genome shotgun (WGS) entry which is preliminary data.</text>
</comment>
<name>A0A3E1EZN6_9FLAO</name>
<reference evidence="1 2" key="1">
    <citation type="submission" date="2018-08" db="EMBL/GenBank/DDBJ databases">
        <title>The draft genome squence of Brumimicrobium sp. N62.</title>
        <authorList>
            <person name="Du Z.-J."/>
            <person name="Luo H.-R."/>
        </authorList>
    </citation>
    <scope>NUCLEOTIDE SEQUENCE [LARGE SCALE GENOMIC DNA]</scope>
    <source>
        <strain evidence="1 2">N62</strain>
    </source>
</reference>
<accession>A0A3E1EZN6</accession>
<dbReference type="Proteomes" id="UP000257127">
    <property type="component" value="Unassembled WGS sequence"/>
</dbReference>
<evidence type="ECO:0000313" key="1">
    <source>
        <dbReference type="EMBL" id="RFC55015.1"/>
    </source>
</evidence>
<keyword evidence="2" id="KW-1185">Reference proteome</keyword>
<dbReference type="RefSeq" id="WP_116879994.1">
    <property type="nucleotide sequence ID" value="NZ_QURB01000002.1"/>
</dbReference>
<gene>
    <name evidence="1" type="ORF">DXU93_04120</name>
</gene>
<protein>
    <submittedName>
        <fullName evidence="1">Uncharacterized protein</fullName>
    </submittedName>
</protein>
<dbReference type="EMBL" id="QURB01000002">
    <property type="protein sequence ID" value="RFC55015.1"/>
    <property type="molecule type" value="Genomic_DNA"/>
</dbReference>
<proteinExistence type="predicted"/>